<dbReference type="KEGG" id="hro:HELRODRAFT_174799"/>
<protein>
    <submittedName>
        <fullName evidence="2 3">Uncharacterized protein</fullName>
    </submittedName>
</protein>
<dbReference type="GeneID" id="20205126"/>
<organism evidence="3 4">
    <name type="scientific">Helobdella robusta</name>
    <name type="common">Californian leech</name>
    <dbReference type="NCBI Taxonomy" id="6412"/>
    <lineage>
        <taxon>Eukaryota</taxon>
        <taxon>Metazoa</taxon>
        <taxon>Spiralia</taxon>
        <taxon>Lophotrochozoa</taxon>
        <taxon>Annelida</taxon>
        <taxon>Clitellata</taxon>
        <taxon>Hirudinea</taxon>
        <taxon>Rhynchobdellida</taxon>
        <taxon>Glossiphoniidae</taxon>
        <taxon>Helobdella</taxon>
    </lineage>
</organism>
<reference evidence="2 4" key="2">
    <citation type="journal article" date="2013" name="Nature">
        <title>Insights into bilaterian evolution from three spiralian genomes.</title>
        <authorList>
            <person name="Simakov O."/>
            <person name="Marletaz F."/>
            <person name="Cho S.J."/>
            <person name="Edsinger-Gonzales E."/>
            <person name="Havlak P."/>
            <person name="Hellsten U."/>
            <person name="Kuo D.H."/>
            <person name="Larsson T."/>
            <person name="Lv J."/>
            <person name="Arendt D."/>
            <person name="Savage R."/>
            <person name="Osoegawa K."/>
            <person name="de Jong P."/>
            <person name="Grimwood J."/>
            <person name="Chapman J.A."/>
            <person name="Shapiro H."/>
            <person name="Aerts A."/>
            <person name="Otillar R.P."/>
            <person name="Terry A.Y."/>
            <person name="Boore J.L."/>
            <person name="Grigoriev I.V."/>
            <person name="Lindberg D.R."/>
            <person name="Seaver E.C."/>
            <person name="Weisblat D.A."/>
            <person name="Putnam N.H."/>
            <person name="Rokhsar D.S."/>
        </authorList>
    </citation>
    <scope>NUCLEOTIDE SEQUENCE</scope>
</reference>
<dbReference type="CTD" id="20205126"/>
<reference evidence="3" key="3">
    <citation type="submission" date="2015-06" db="UniProtKB">
        <authorList>
            <consortium name="EnsemblMetazoa"/>
        </authorList>
    </citation>
    <scope>IDENTIFICATION</scope>
</reference>
<dbReference type="EnsemblMetazoa" id="HelroT174799">
    <property type="protein sequence ID" value="HelroP174799"/>
    <property type="gene ID" value="HelroG174799"/>
</dbReference>
<dbReference type="AlphaFoldDB" id="T1F8H7"/>
<evidence type="ECO:0000313" key="3">
    <source>
        <dbReference type="EnsemblMetazoa" id="HelroP174799"/>
    </source>
</evidence>
<accession>T1F8H7</accession>
<reference evidence="4" key="1">
    <citation type="submission" date="2012-12" db="EMBL/GenBank/DDBJ databases">
        <authorList>
            <person name="Hellsten U."/>
            <person name="Grimwood J."/>
            <person name="Chapman J.A."/>
            <person name="Shapiro H."/>
            <person name="Aerts A."/>
            <person name="Otillar R.P."/>
            <person name="Terry A.Y."/>
            <person name="Boore J.L."/>
            <person name="Simakov O."/>
            <person name="Marletaz F."/>
            <person name="Cho S.-J."/>
            <person name="Edsinger-Gonzales E."/>
            <person name="Havlak P."/>
            <person name="Kuo D.-H."/>
            <person name="Larsson T."/>
            <person name="Lv J."/>
            <person name="Arendt D."/>
            <person name="Savage R."/>
            <person name="Osoegawa K."/>
            <person name="de Jong P."/>
            <person name="Lindberg D.R."/>
            <person name="Seaver E.C."/>
            <person name="Weisblat D.A."/>
            <person name="Putnam N.H."/>
            <person name="Grigoriev I.V."/>
            <person name="Rokhsar D.S."/>
        </authorList>
    </citation>
    <scope>NUCLEOTIDE SEQUENCE</scope>
</reference>
<dbReference type="RefSeq" id="XP_009020488.1">
    <property type="nucleotide sequence ID" value="XM_009022240.1"/>
</dbReference>
<evidence type="ECO:0000313" key="4">
    <source>
        <dbReference type="Proteomes" id="UP000015101"/>
    </source>
</evidence>
<dbReference type="EMBL" id="KB096785">
    <property type="protein sequence ID" value="ESO01252.1"/>
    <property type="molecule type" value="Genomic_DNA"/>
</dbReference>
<dbReference type="EMBL" id="AMQM01005031">
    <property type="status" value="NOT_ANNOTATED_CDS"/>
    <property type="molecule type" value="Genomic_DNA"/>
</dbReference>
<feature type="region of interest" description="Disordered" evidence="1">
    <location>
        <begin position="1"/>
        <end position="23"/>
    </location>
</feature>
<sequence length="281" mass="31575">MLGSSNNKILENPFASNTNNNNNYYNNMHHDSNELLNSDDDQACLLISEEDQNKILSPVKFIIKMKKSISLKSFRNDSSLGDSVVKFNQMSLSCNENSVDNNAIAANVDKVTLSNINYPESIYRTGMSRPLCQKTMKIAKLKNKKRKFNKFNSIANGKYAKFKSNAKKSQKNAKRFAKNAGRIAWSGIKSGFKLFWAGLQSLSSSTSSPIPLVTFDLSQNIANVIRDIGSNKRNNNNNYYYHHSNSSCKMFLLTCNDVDDDVTDSFVESNFFLMTCLVGRG</sequence>
<proteinExistence type="predicted"/>
<evidence type="ECO:0000256" key="1">
    <source>
        <dbReference type="SAM" id="MobiDB-lite"/>
    </source>
</evidence>
<dbReference type="HOGENOM" id="CLU_991362_0_0_1"/>
<name>T1F8H7_HELRO</name>
<evidence type="ECO:0000313" key="2">
    <source>
        <dbReference type="EMBL" id="ESO01252.1"/>
    </source>
</evidence>
<keyword evidence="4" id="KW-1185">Reference proteome</keyword>
<gene>
    <name evidence="3" type="primary">20205126</name>
    <name evidence="2" type="ORF">HELRODRAFT_174799</name>
</gene>
<dbReference type="InParanoid" id="T1F8H7"/>
<dbReference type="Proteomes" id="UP000015101">
    <property type="component" value="Unassembled WGS sequence"/>
</dbReference>
<dbReference type="EMBL" id="AMQM01005032">
    <property type="status" value="NOT_ANNOTATED_CDS"/>
    <property type="molecule type" value="Genomic_DNA"/>
</dbReference>